<sequence length="520" mass="58344">MESLGIDDNTAVVPPQSLAEQSGSEQDDAIKITDPEHVHTIIDEVLGMPESHRKIKSVHIAMEESRAIEEEEENTIQGAQGTGAEEKASAITDLQSSKVTSPTPAETPKERTQRLTTPIIQLLDAISSAGGSLEEFIWQQEDWWDSKDCIRPASFWTALWKHAHTLQTLTLGFYTHELHTVSAPSPPVQFPELKELRLDCSTAHGDAGLAVEAILKESPKLEILEFAYPGCDLETCQIRNISWDYRFRGLRELDVQGYDFDSGAFARFLRNHAAVEMFRDGLDGDNQEVEMGMETLPRLEKLYVTAYTSSRSLRDWFSEDAKRPVSHLRVNWRSHRDLEDVATGNKVLECLEIDGNVGDWRPRDIDSSDEEAAKQENEAQDNYLPKALKNILPEMGRLVELGVGLDSGNTSRRNGDGTWSSPDAMNATDLKCILSVLPIDGQIRALRVWDPEAEQLSEAFLKDFPAIPDVLEYLCWQGKESALYDFKRSNGGVEAVRCEMMKPRSSRGGWSEERILGRLV</sequence>
<dbReference type="InterPro" id="IPR032675">
    <property type="entry name" value="LRR_dom_sf"/>
</dbReference>
<accession>A0A1Y2A936</accession>
<evidence type="ECO:0000256" key="1">
    <source>
        <dbReference type="SAM" id="MobiDB-lite"/>
    </source>
</evidence>
<evidence type="ECO:0000313" key="2">
    <source>
        <dbReference type="EMBL" id="ORY19026.1"/>
    </source>
</evidence>
<organism evidence="2 3">
    <name type="scientific">Clohesyomyces aquaticus</name>
    <dbReference type="NCBI Taxonomy" id="1231657"/>
    <lineage>
        <taxon>Eukaryota</taxon>
        <taxon>Fungi</taxon>
        <taxon>Dikarya</taxon>
        <taxon>Ascomycota</taxon>
        <taxon>Pezizomycotina</taxon>
        <taxon>Dothideomycetes</taxon>
        <taxon>Pleosporomycetidae</taxon>
        <taxon>Pleosporales</taxon>
        <taxon>Lindgomycetaceae</taxon>
        <taxon>Clohesyomyces</taxon>
    </lineage>
</organism>
<comment type="caution">
    <text evidence="2">The sequence shown here is derived from an EMBL/GenBank/DDBJ whole genome shotgun (WGS) entry which is preliminary data.</text>
</comment>
<evidence type="ECO:0000313" key="3">
    <source>
        <dbReference type="Proteomes" id="UP000193144"/>
    </source>
</evidence>
<evidence type="ECO:0008006" key="4">
    <source>
        <dbReference type="Google" id="ProtNLM"/>
    </source>
</evidence>
<dbReference type="EMBL" id="MCFA01000004">
    <property type="protein sequence ID" value="ORY19026.1"/>
    <property type="molecule type" value="Genomic_DNA"/>
</dbReference>
<feature type="region of interest" description="Disordered" evidence="1">
    <location>
        <begin position="67"/>
        <end position="114"/>
    </location>
</feature>
<proteinExistence type="predicted"/>
<reference evidence="2 3" key="1">
    <citation type="submission" date="2016-07" db="EMBL/GenBank/DDBJ databases">
        <title>Pervasive Adenine N6-methylation of Active Genes in Fungi.</title>
        <authorList>
            <consortium name="DOE Joint Genome Institute"/>
            <person name="Mondo S.J."/>
            <person name="Dannebaum R.O."/>
            <person name="Kuo R.C."/>
            <person name="Labutti K."/>
            <person name="Haridas S."/>
            <person name="Kuo A."/>
            <person name="Salamov A."/>
            <person name="Ahrendt S.R."/>
            <person name="Lipzen A."/>
            <person name="Sullivan W."/>
            <person name="Andreopoulos W.B."/>
            <person name="Clum A."/>
            <person name="Lindquist E."/>
            <person name="Daum C."/>
            <person name="Ramamoorthy G.K."/>
            <person name="Gryganskyi A."/>
            <person name="Culley D."/>
            <person name="Magnuson J.K."/>
            <person name="James T.Y."/>
            <person name="O'Malley M.A."/>
            <person name="Stajich J.E."/>
            <person name="Spatafora J.W."/>
            <person name="Visel A."/>
            <person name="Grigoriev I.V."/>
        </authorList>
    </citation>
    <scope>NUCLEOTIDE SEQUENCE [LARGE SCALE GENOMIC DNA]</scope>
    <source>
        <strain evidence="2 3">CBS 115471</strain>
    </source>
</reference>
<dbReference type="Gene3D" id="3.80.10.10">
    <property type="entry name" value="Ribonuclease Inhibitor"/>
    <property type="match status" value="1"/>
</dbReference>
<gene>
    <name evidence="2" type="ORF">BCR34DRAFT_260438</name>
</gene>
<dbReference type="OrthoDB" id="3929397at2759"/>
<protein>
    <recommendedName>
        <fullName evidence="4">F-box domain-containing protein</fullName>
    </recommendedName>
</protein>
<feature type="compositionally biased region" description="Polar residues" evidence="1">
    <location>
        <begin position="92"/>
        <end position="104"/>
    </location>
</feature>
<name>A0A1Y2A936_9PLEO</name>
<feature type="region of interest" description="Disordered" evidence="1">
    <location>
        <begin position="361"/>
        <end position="380"/>
    </location>
</feature>
<dbReference type="Proteomes" id="UP000193144">
    <property type="component" value="Unassembled WGS sequence"/>
</dbReference>
<feature type="compositionally biased region" description="Basic and acidic residues" evidence="1">
    <location>
        <begin position="361"/>
        <end position="377"/>
    </location>
</feature>
<keyword evidence="3" id="KW-1185">Reference proteome</keyword>
<feature type="region of interest" description="Disordered" evidence="1">
    <location>
        <begin position="1"/>
        <end position="29"/>
    </location>
</feature>
<dbReference type="AlphaFoldDB" id="A0A1Y2A936"/>